<keyword evidence="8 11" id="KW-0694">RNA-binding</keyword>
<dbReference type="Proteomes" id="UP000324629">
    <property type="component" value="Unassembled WGS sequence"/>
</dbReference>
<dbReference type="AlphaFoldDB" id="A0A5J4NPR3"/>
<evidence type="ECO:0000256" key="10">
    <source>
        <dbReference type="ARBA" id="ARBA00023239"/>
    </source>
</evidence>
<dbReference type="GO" id="GO:0004521">
    <property type="term" value="F:RNA endonuclease activity"/>
    <property type="evidence" value="ECO:0007669"/>
    <property type="project" value="UniProtKB-UniRule"/>
</dbReference>
<protein>
    <recommendedName>
        <fullName evidence="11">Uridylate-specific endoribonuclease</fullName>
        <ecNumber evidence="11">4.6.1.-</ecNumber>
    </recommendedName>
</protein>
<evidence type="ECO:0000313" key="14">
    <source>
        <dbReference type="Proteomes" id="UP000324629"/>
    </source>
</evidence>
<dbReference type="SUPFAM" id="SSF142877">
    <property type="entry name" value="EndoU-like"/>
    <property type="match status" value="1"/>
</dbReference>
<accession>A0A5J4NPR3</accession>
<comment type="subunit">
    <text evidence="3 11">Monomer.</text>
</comment>
<evidence type="ECO:0000256" key="4">
    <source>
        <dbReference type="ARBA" id="ARBA00022722"/>
    </source>
</evidence>
<keyword evidence="11" id="KW-0732">Signal</keyword>
<sequence>MKKLAVLVVTIFMVIENAYAGAYGKMSYFRQFIGPLIAAKTAEKSAALERLLQDLWLLDDNRMGQNADMEIKLPGGRFSFLSLFRKNGNKLFRHISQDKLDRPTFRAFVRLLDNYKMNTSRTEYLTQEHANEIWDFLTEVMNTTVMNRTHQFLADRRLVPKSREEFKGQLFEMWFTFHRPRNFKTFSLGEGQFSPFEHVFVGELRGNSLSGFHNWIQLFRHEESGDLLVTKYSRKACPKKPHFVSLYFDVPKWNVRKRGAYVLLGTSPEFELAAYTAVFLMNVPGKLNINGCPINLVCIHQFFDKWRPRTCYPKNGFL</sequence>
<dbReference type="InterPro" id="IPR037227">
    <property type="entry name" value="EndoU-like"/>
</dbReference>
<comment type="similarity">
    <text evidence="2 11">Belongs to the ENDOU family.</text>
</comment>
<keyword evidence="4 11" id="KW-0540">Nuclease</keyword>
<feature type="chain" id="PRO_5026371915" description="Uridylate-specific endoribonuclease" evidence="11">
    <location>
        <begin position="21"/>
        <end position="318"/>
    </location>
</feature>
<organism evidence="13 14">
    <name type="scientific">Paragonimus westermani</name>
    <dbReference type="NCBI Taxonomy" id="34504"/>
    <lineage>
        <taxon>Eukaryota</taxon>
        <taxon>Metazoa</taxon>
        <taxon>Spiralia</taxon>
        <taxon>Lophotrochozoa</taxon>
        <taxon>Platyhelminthes</taxon>
        <taxon>Trematoda</taxon>
        <taxon>Digenea</taxon>
        <taxon>Plagiorchiida</taxon>
        <taxon>Troglotremata</taxon>
        <taxon>Troglotrematidae</taxon>
        <taxon>Paragonimus</taxon>
    </lineage>
</organism>
<keyword evidence="10" id="KW-0456">Lyase</keyword>
<dbReference type="Pfam" id="PF09412">
    <property type="entry name" value="XendoU"/>
    <property type="match status" value="1"/>
</dbReference>
<comment type="catalytic activity">
    <reaction evidence="11">
        <text>ribonucleotidyl-uridine-RNA = a 5'-end dephospho-uridine-RNA + a 3'-end 2',3'-cyclophospho-ribonucleotide-RNA</text>
        <dbReference type="Rhea" id="RHEA:67792"/>
        <dbReference type="Rhea" id="RHEA-COMP:10464"/>
        <dbReference type="Rhea" id="RHEA-COMP:17354"/>
        <dbReference type="Rhea" id="RHEA-COMP:17356"/>
        <dbReference type="ChEBI" id="CHEBI:83064"/>
        <dbReference type="ChEBI" id="CHEBI:173117"/>
        <dbReference type="ChEBI" id="CHEBI:173224"/>
    </reaction>
</comment>
<keyword evidence="6 11" id="KW-0255">Endonuclease</keyword>
<evidence type="ECO:0000256" key="6">
    <source>
        <dbReference type="ARBA" id="ARBA00022759"/>
    </source>
</evidence>
<dbReference type="EMBL" id="QNGE01001426">
    <property type="protein sequence ID" value="KAA3677605.1"/>
    <property type="molecule type" value="Genomic_DNA"/>
</dbReference>
<dbReference type="PANTHER" id="PTHR12439">
    <property type="entry name" value="PLACENTAL PROTEIN 11-RELATED"/>
    <property type="match status" value="1"/>
</dbReference>
<comment type="caution">
    <text evidence="13">The sequence shown here is derived from an EMBL/GenBank/DDBJ whole genome shotgun (WGS) entry which is preliminary data.</text>
</comment>
<gene>
    <name evidence="13" type="ORF">DEA37_0010006</name>
</gene>
<keyword evidence="14" id="KW-1185">Reference proteome</keyword>
<keyword evidence="5 11" id="KW-0479">Metal-binding</keyword>
<evidence type="ECO:0000259" key="12">
    <source>
        <dbReference type="PROSITE" id="PS51959"/>
    </source>
</evidence>
<evidence type="ECO:0000256" key="2">
    <source>
        <dbReference type="ARBA" id="ARBA00010168"/>
    </source>
</evidence>
<evidence type="ECO:0000256" key="11">
    <source>
        <dbReference type="RuleBase" id="RU367085"/>
    </source>
</evidence>
<evidence type="ECO:0000256" key="5">
    <source>
        <dbReference type="ARBA" id="ARBA00022723"/>
    </source>
</evidence>
<dbReference type="GO" id="GO:0003723">
    <property type="term" value="F:RNA binding"/>
    <property type="evidence" value="ECO:0007669"/>
    <property type="project" value="UniProtKB-UniRule"/>
</dbReference>
<evidence type="ECO:0000256" key="1">
    <source>
        <dbReference type="ARBA" id="ARBA00001936"/>
    </source>
</evidence>
<dbReference type="InterPro" id="IPR039787">
    <property type="entry name" value="ENDOU"/>
</dbReference>
<keyword evidence="7 11" id="KW-0378">Hydrolase</keyword>
<evidence type="ECO:0000256" key="7">
    <source>
        <dbReference type="ARBA" id="ARBA00022801"/>
    </source>
</evidence>
<dbReference type="CDD" id="cd21159">
    <property type="entry name" value="XendoU"/>
    <property type="match status" value="1"/>
</dbReference>
<evidence type="ECO:0000256" key="8">
    <source>
        <dbReference type="ARBA" id="ARBA00022884"/>
    </source>
</evidence>
<dbReference type="EC" id="4.6.1.-" evidence="11"/>
<comment type="cofactor">
    <cofactor evidence="1 11">
        <name>Mn(2+)</name>
        <dbReference type="ChEBI" id="CHEBI:29035"/>
    </cofactor>
</comment>
<dbReference type="GO" id="GO:0016787">
    <property type="term" value="F:hydrolase activity"/>
    <property type="evidence" value="ECO:0007669"/>
    <property type="project" value="UniProtKB-KW"/>
</dbReference>
<dbReference type="InterPro" id="IPR018998">
    <property type="entry name" value="EndoU_C"/>
</dbReference>
<evidence type="ECO:0000256" key="9">
    <source>
        <dbReference type="ARBA" id="ARBA00023211"/>
    </source>
</evidence>
<proteinExistence type="inferred from homology"/>
<dbReference type="PANTHER" id="PTHR12439:SF11">
    <property type="entry name" value="URIDYLATE-SPECIFIC ENDORIBONUCLEASE"/>
    <property type="match status" value="1"/>
</dbReference>
<dbReference type="GO" id="GO:0016829">
    <property type="term" value="F:lyase activity"/>
    <property type="evidence" value="ECO:0007669"/>
    <property type="project" value="UniProtKB-KW"/>
</dbReference>
<name>A0A5J4NPR3_9TREM</name>
<evidence type="ECO:0000313" key="13">
    <source>
        <dbReference type="EMBL" id="KAA3677605.1"/>
    </source>
</evidence>
<feature type="domain" description="EndoU" evidence="12">
    <location>
        <begin position="44"/>
        <end position="317"/>
    </location>
</feature>
<evidence type="ECO:0000256" key="3">
    <source>
        <dbReference type="ARBA" id="ARBA00011245"/>
    </source>
</evidence>
<reference evidence="13 14" key="1">
    <citation type="journal article" date="2019" name="Gigascience">
        <title>Whole-genome sequence of the oriental lung fluke Paragonimus westermani.</title>
        <authorList>
            <person name="Oey H."/>
            <person name="Zakrzewski M."/>
            <person name="Narain K."/>
            <person name="Devi K.R."/>
            <person name="Agatsuma T."/>
            <person name="Nawaratna S."/>
            <person name="Gobert G.N."/>
            <person name="Jones M.K."/>
            <person name="Ragan M.A."/>
            <person name="McManus D.P."/>
            <person name="Krause L."/>
        </authorList>
    </citation>
    <scope>NUCLEOTIDE SEQUENCE [LARGE SCALE GENOMIC DNA]</scope>
    <source>
        <strain evidence="13 14">IND2009</strain>
    </source>
</reference>
<dbReference type="GO" id="GO:0046872">
    <property type="term" value="F:metal ion binding"/>
    <property type="evidence" value="ECO:0007669"/>
    <property type="project" value="UniProtKB-UniRule"/>
</dbReference>
<dbReference type="PROSITE" id="PS51959">
    <property type="entry name" value="ENDOU"/>
    <property type="match status" value="1"/>
</dbReference>
<feature type="signal peptide" evidence="11">
    <location>
        <begin position="1"/>
        <end position="20"/>
    </location>
</feature>
<keyword evidence="9 11" id="KW-0464">Manganese</keyword>